<feature type="compositionally biased region" description="Polar residues" evidence="2">
    <location>
        <begin position="1"/>
        <end position="11"/>
    </location>
</feature>
<name>A0AAD5ZF72_9POAL</name>
<sequence>MQRPKVQNTSGWAAFDRQHRPQNQKVNAVSSDPFPPISGIAHADPTSSLSNTNPPRTKSYSSILRPCNLLEDSVKLLKDANNWADRDLIEDVLKGVNNDLNMASQILKSMVSNNFKDGETTISGEERHSNVQKNEGFMKEAKPNKNKSVLDDNHGISSTSGENIASLNSKADGSIFSVPIEPEWEEGDDDYYNYRKDALKAMRAASNHSRAAGNAFLRGDHNSARWLSQQAREEWAEAEKLNAKAAKEILRVKNANNDMSKLDLHGLHALEAVHAVEEHLMKIENFDRMKSGPDFKDVSATRLRQSILHVITGTGTHSKGQASLPAAVKSFLIEKGYRFEEARPGVFDVRPKFRYKIETRPESNECNSSL</sequence>
<comment type="caution">
    <text evidence="4">The sequence shown here is derived from an EMBL/GenBank/DDBJ whole genome shotgun (WGS) entry which is preliminary data.</text>
</comment>
<dbReference type="SMART" id="SM00463">
    <property type="entry name" value="SMR"/>
    <property type="match status" value="1"/>
</dbReference>
<feature type="compositionally biased region" description="Polar residues" evidence="2">
    <location>
        <begin position="45"/>
        <end position="59"/>
    </location>
</feature>
<dbReference type="InterPro" id="IPR013899">
    <property type="entry name" value="DUF1771"/>
</dbReference>
<dbReference type="PANTHER" id="PTHR47812:SF2">
    <property type="entry name" value="SMR (SMALL MUTS RELATED) DOMAIN-CONTAINING PROTEIN"/>
    <property type="match status" value="1"/>
</dbReference>
<evidence type="ECO:0000313" key="4">
    <source>
        <dbReference type="EMBL" id="KAJ3696752.1"/>
    </source>
</evidence>
<feature type="coiled-coil region" evidence="1">
    <location>
        <begin position="228"/>
        <end position="258"/>
    </location>
</feature>
<evidence type="ECO:0000259" key="3">
    <source>
        <dbReference type="PROSITE" id="PS50828"/>
    </source>
</evidence>
<feature type="compositionally biased region" description="Polar residues" evidence="2">
    <location>
        <begin position="21"/>
        <end position="30"/>
    </location>
</feature>
<keyword evidence="1" id="KW-0175">Coiled coil</keyword>
<proteinExistence type="predicted"/>
<dbReference type="InterPro" id="IPR036063">
    <property type="entry name" value="Smr_dom_sf"/>
</dbReference>
<gene>
    <name evidence="4" type="ORF">LUZ61_000457</name>
</gene>
<dbReference type="SUPFAM" id="SSF160443">
    <property type="entry name" value="SMR domain-like"/>
    <property type="match status" value="1"/>
</dbReference>
<dbReference type="PANTHER" id="PTHR47812">
    <property type="entry name" value="SMR (SMALL MUTS RELATED) DOMAIN-CONTAINING PROTEIN"/>
    <property type="match status" value="1"/>
</dbReference>
<feature type="region of interest" description="Disordered" evidence="2">
    <location>
        <begin position="1"/>
        <end position="59"/>
    </location>
</feature>
<evidence type="ECO:0000256" key="2">
    <source>
        <dbReference type="SAM" id="MobiDB-lite"/>
    </source>
</evidence>
<dbReference type="PROSITE" id="PS50828">
    <property type="entry name" value="SMR"/>
    <property type="match status" value="1"/>
</dbReference>
<dbReference type="Proteomes" id="UP001210211">
    <property type="component" value="Unassembled WGS sequence"/>
</dbReference>
<evidence type="ECO:0000313" key="5">
    <source>
        <dbReference type="Proteomes" id="UP001210211"/>
    </source>
</evidence>
<dbReference type="Pfam" id="PF08590">
    <property type="entry name" value="DUF1771"/>
    <property type="match status" value="1"/>
</dbReference>
<dbReference type="EMBL" id="JAMRDG010000001">
    <property type="protein sequence ID" value="KAJ3696752.1"/>
    <property type="molecule type" value="Genomic_DNA"/>
</dbReference>
<dbReference type="Gene3D" id="3.30.1370.110">
    <property type="match status" value="1"/>
</dbReference>
<dbReference type="SMART" id="SM01162">
    <property type="entry name" value="DUF1771"/>
    <property type="match status" value="1"/>
</dbReference>
<dbReference type="InterPro" id="IPR002625">
    <property type="entry name" value="Smr_dom"/>
</dbReference>
<protein>
    <recommendedName>
        <fullName evidence="3">Smr domain-containing protein</fullName>
    </recommendedName>
</protein>
<dbReference type="AlphaFoldDB" id="A0AAD5ZF72"/>
<keyword evidence="5" id="KW-1185">Reference proteome</keyword>
<accession>A0AAD5ZF72</accession>
<reference evidence="4 5" key="1">
    <citation type="journal article" date="2022" name="Cell">
        <title>Repeat-based holocentromeres influence genome architecture and karyotype evolution.</title>
        <authorList>
            <person name="Hofstatter P.G."/>
            <person name="Thangavel G."/>
            <person name="Lux T."/>
            <person name="Neumann P."/>
            <person name="Vondrak T."/>
            <person name="Novak P."/>
            <person name="Zhang M."/>
            <person name="Costa L."/>
            <person name="Castellani M."/>
            <person name="Scott A."/>
            <person name="Toegelov H."/>
            <person name="Fuchs J."/>
            <person name="Mata-Sucre Y."/>
            <person name="Dias Y."/>
            <person name="Vanzela A.L.L."/>
            <person name="Huettel B."/>
            <person name="Almeida C.C.S."/>
            <person name="Simkova H."/>
            <person name="Souza G."/>
            <person name="Pedrosa-Harand A."/>
            <person name="Macas J."/>
            <person name="Mayer K.F.X."/>
            <person name="Houben A."/>
            <person name="Marques A."/>
        </authorList>
    </citation>
    <scope>NUCLEOTIDE SEQUENCE [LARGE SCALE GENOMIC DNA]</scope>
    <source>
        <strain evidence="4">RhyTen1mFocal</strain>
    </source>
</reference>
<feature type="domain" description="Smr" evidence="3">
    <location>
        <begin position="262"/>
        <end position="352"/>
    </location>
</feature>
<evidence type="ECO:0000256" key="1">
    <source>
        <dbReference type="SAM" id="Coils"/>
    </source>
</evidence>
<organism evidence="4 5">
    <name type="scientific">Rhynchospora tenuis</name>
    <dbReference type="NCBI Taxonomy" id="198213"/>
    <lineage>
        <taxon>Eukaryota</taxon>
        <taxon>Viridiplantae</taxon>
        <taxon>Streptophyta</taxon>
        <taxon>Embryophyta</taxon>
        <taxon>Tracheophyta</taxon>
        <taxon>Spermatophyta</taxon>
        <taxon>Magnoliopsida</taxon>
        <taxon>Liliopsida</taxon>
        <taxon>Poales</taxon>
        <taxon>Cyperaceae</taxon>
        <taxon>Cyperoideae</taxon>
        <taxon>Rhynchosporeae</taxon>
        <taxon>Rhynchospora</taxon>
    </lineage>
</organism>